<dbReference type="GO" id="GO:0016567">
    <property type="term" value="P:protein ubiquitination"/>
    <property type="evidence" value="ECO:0007669"/>
    <property type="project" value="InterPro"/>
</dbReference>
<dbReference type="STRING" id="4540.A0A3L6Q4N5"/>
<evidence type="ECO:0000259" key="3">
    <source>
        <dbReference type="PROSITE" id="PS50097"/>
    </source>
</evidence>
<dbReference type="EMBL" id="PQIB02000013">
    <property type="protein sequence ID" value="RLM73555.1"/>
    <property type="molecule type" value="Genomic_DNA"/>
</dbReference>
<dbReference type="InterPro" id="IPR000210">
    <property type="entry name" value="BTB/POZ_dom"/>
</dbReference>
<dbReference type="Proteomes" id="UP000275267">
    <property type="component" value="Unassembled WGS sequence"/>
</dbReference>
<evidence type="ECO:0000313" key="4">
    <source>
        <dbReference type="EMBL" id="RLM73555.1"/>
    </source>
</evidence>
<dbReference type="PROSITE" id="PS50097">
    <property type="entry name" value="BTB"/>
    <property type="match status" value="1"/>
</dbReference>
<dbReference type="OrthoDB" id="6359816at2759"/>
<dbReference type="InterPro" id="IPR056423">
    <property type="entry name" value="BACK_BPM_SPOP"/>
</dbReference>
<dbReference type="AlphaFoldDB" id="A0A3L6Q4N5"/>
<dbReference type="SUPFAM" id="SSF54695">
    <property type="entry name" value="POZ domain"/>
    <property type="match status" value="1"/>
</dbReference>
<proteinExistence type="inferred from homology"/>
<dbReference type="Gene3D" id="3.30.710.10">
    <property type="entry name" value="Potassium Channel Kv1.1, Chain A"/>
    <property type="match status" value="1"/>
</dbReference>
<dbReference type="SMART" id="SM00225">
    <property type="entry name" value="BTB"/>
    <property type="match status" value="1"/>
</dbReference>
<dbReference type="PANTHER" id="PTHR26379">
    <property type="entry name" value="BTB/POZ AND MATH DOMAIN-CONTAINING PROTEIN 1"/>
    <property type="match status" value="1"/>
</dbReference>
<evidence type="ECO:0000256" key="1">
    <source>
        <dbReference type="ARBA" id="ARBA00004906"/>
    </source>
</evidence>
<comment type="similarity">
    <text evidence="2">Belongs to the Tdpoz family.</text>
</comment>
<dbReference type="InterPro" id="IPR045005">
    <property type="entry name" value="BPM1-6"/>
</dbReference>
<accession>A0A3L6Q4N5</accession>
<protein>
    <recommendedName>
        <fullName evidence="3">BTB domain-containing protein</fullName>
    </recommendedName>
</protein>
<dbReference type="Pfam" id="PF00651">
    <property type="entry name" value="BTB"/>
    <property type="match status" value="1"/>
</dbReference>
<reference evidence="5" key="1">
    <citation type="journal article" date="2019" name="Nat. Commun.">
        <title>The genome of broomcorn millet.</title>
        <authorList>
            <person name="Zou C."/>
            <person name="Miki D."/>
            <person name="Li D."/>
            <person name="Tang Q."/>
            <person name="Xiao L."/>
            <person name="Rajput S."/>
            <person name="Deng P."/>
            <person name="Jia W."/>
            <person name="Huang R."/>
            <person name="Zhang M."/>
            <person name="Sun Y."/>
            <person name="Hu J."/>
            <person name="Fu X."/>
            <person name="Schnable P.S."/>
            <person name="Li F."/>
            <person name="Zhang H."/>
            <person name="Feng B."/>
            <person name="Zhu X."/>
            <person name="Liu R."/>
            <person name="Schnable J.C."/>
            <person name="Zhu J.-K."/>
            <person name="Zhang H."/>
        </authorList>
    </citation>
    <scope>NUCLEOTIDE SEQUENCE [LARGE SCALE GENOMIC DNA]</scope>
</reference>
<organism evidence="4 5">
    <name type="scientific">Panicum miliaceum</name>
    <name type="common">Proso millet</name>
    <name type="synonym">Broomcorn millet</name>
    <dbReference type="NCBI Taxonomy" id="4540"/>
    <lineage>
        <taxon>Eukaryota</taxon>
        <taxon>Viridiplantae</taxon>
        <taxon>Streptophyta</taxon>
        <taxon>Embryophyta</taxon>
        <taxon>Tracheophyta</taxon>
        <taxon>Spermatophyta</taxon>
        <taxon>Magnoliopsida</taxon>
        <taxon>Liliopsida</taxon>
        <taxon>Poales</taxon>
        <taxon>Poaceae</taxon>
        <taxon>PACMAD clade</taxon>
        <taxon>Panicoideae</taxon>
        <taxon>Panicodae</taxon>
        <taxon>Paniceae</taxon>
        <taxon>Panicinae</taxon>
        <taxon>Panicum</taxon>
        <taxon>Panicum sect. Panicum</taxon>
    </lineage>
</organism>
<comment type="caution">
    <text evidence="4">The sequence shown here is derived from an EMBL/GenBank/DDBJ whole genome shotgun (WGS) entry which is preliminary data.</text>
</comment>
<name>A0A3L6Q4N5_PANMI</name>
<feature type="domain" description="BTB" evidence="3">
    <location>
        <begin position="95"/>
        <end position="162"/>
    </location>
</feature>
<dbReference type="InterPro" id="IPR011333">
    <property type="entry name" value="SKP1/BTB/POZ_sf"/>
</dbReference>
<dbReference type="PANTHER" id="PTHR26379:SF382">
    <property type="entry name" value="OS10G0435900 PROTEIN"/>
    <property type="match status" value="1"/>
</dbReference>
<sequence length="293" mass="33190">MLDPYMEPLRLPEGRLAIKPARATFSAPGSSSGYERFVRSEKLRELLRRRKYNCFAVRVDLLIVEEEPSSTLTTMLPPSDLHSHLGDLLSGGEHTDVEFRVGDETFAAHRLLLGARSPVFKAELLLRPGPDKHELAATTMVVQIDDVELRVFKAMLSFMYTDTWPEMGSEEEPAMSQRLLVAADRYGLQRLKLMCEYRLSSLIDGNSVEDILHLAEKHQCAALKEACFDFIGSTASLVPARERLLQVRETEKLQFDRLVSLCPTITKDQISNVLEHDYSRESVRAIDIILDIE</sequence>
<gene>
    <name evidence="4" type="ORF">C2845_PM15G23890</name>
</gene>
<evidence type="ECO:0000256" key="2">
    <source>
        <dbReference type="ARBA" id="ARBA00010846"/>
    </source>
</evidence>
<comment type="pathway">
    <text evidence="1">Protein modification; protein ubiquitination.</text>
</comment>
<keyword evidence="5" id="KW-1185">Reference proteome</keyword>
<dbReference type="Pfam" id="PF24570">
    <property type="entry name" value="BACK_BPM_SPOP"/>
    <property type="match status" value="1"/>
</dbReference>
<evidence type="ECO:0000313" key="5">
    <source>
        <dbReference type="Proteomes" id="UP000275267"/>
    </source>
</evidence>